<proteinExistence type="predicted"/>
<dbReference type="EMBL" id="LT629770">
    <property type="protein sequence ID" value="SDT05562.1"/>
    <property type="molecule type" value="Genomic_DNA"/>
</dbReference>
<dbReference type="InterPro" id="IPR043519">
    <property type="entry name" value="NT_sf"/>
</dbReference>
<evidence type="ECO:0000259" key="1">
    <source>
        <dbReference type="Pfam" id="PF01909"/>
    </source>
</evidence>
<dbReference type="Gene3D" id="3.30.460.10">
    <property type="entry name" value="Beta Polymerase, domain 2"/>
    <property type="match status" value="1"/>
</dbReference>
<gene>
    <name evidence="2" type="ORF">SAMN04489809_3394</name>
</gene>
<dbReference type="RefSeq" id="WP_060922117.1">
    <property type="nucleotide sequence ID" value="NZ_LT629770.1"/>
</dbReference>
<dbReference type="GeneID" id="36299582"/>
<evidence type="ECO:0000313" key="3">
    <source>
        <dbReference type="Proteomes" id="UP000182126"/>
    </source>
</evidence>
<reference evidence="2 3" key="1">
    <citation type="submission" date="2016-10" db="EMBL/GenBank/DDBJ databases">
        <authorList>
            <person name="de Groot N.N."/>
        </authorList>
    </citation>
    <scope>NUCLEOTIDE SEQUENCE [LARGE SCALE GENOMIC DNA]</scope>
    <source>
        <strain evidence="2 3">DSM 15019</strain>
    </source>
</reference>
<evidence type="ECO:0000313" key="2">
    <source>
        <dbReference type="EMBL" id="SDT05562.1"/>
    </source>
</evidence>
<dbReference type="Pfam" id="PF01909">
    <property type="entry name" value="NTP_transf_2"/>
    <property type="match status" value="1"/>
</dbReference>
<keyword evidence="2" id="KW-0808">Transferase</keyword>
<accession>A0A1H1X8K4</accession>
<dbReference type="Proteomes" id="UP000182126">
    <property type="component" value="Chromosome I"/>
</dbReference>
<protein>
    <submittedName>
        <fullName evidence="2">Nucleotidyltransferase domain-containing protein</fullName>
    </submittedName>
</protein>
<name>A0A1H1X8K4_9MICO</name>
<dbReference type="InterPro" id="IPR002934">
    <property type="entry name" value="Polymerase_NTP_transf_dom"/>
</dbReference>
<dbReference type="SUPFAM" id="SSF81301">
    <property type="entry name" value="Nucleotidyltransferase"/>
    <property type="match status" value="1"/>
</dbReference>
<organism evidence="2 3">
    <name type="scientific">Microbacterium paraoxydans</name>
    <dbReference type="NCBI Taxonomy" id="199592"/>
    <lineage>
        <taxon>Bacteria</taxon>
        <taxon>Bacillati</taxon>
        <taxon>Actinomycetota</taxon>
        <taxon>Actinomycetes</taxon>
        <taxon>Micrococcales</taxon>
        <taxon>Microbacteriaceae</taxon>
        <taxon>Microbacterium</taxon>
    </lineage>
</organism>
<feature type="domain" description="Polymerase nucleotidyl transferase" evidence="1">
    <location>
        <begin position="5"/>
        <end position="46"/>
    </location>
</feature>
<sequence length="230" mass="25584">MDQAERIERFLVERYPRSRIAIVAGSTARGERTHTSDIDLLLIDDDLFADDAQVSEAATFEFEGETFEVFAYTAAGFETWANRGIAQHRPVIVHMLVEGVPVRCGTGLDDLRARWGAVLAAGPVLEETESRIRRYMITDLLDDLGDATDPLEQRVVAGLLFERMAELMLLTDGRWIGSGKWLPRRLRAWNPERADRLSTPLLAGDIAGFAARVGEELELAGGRVQAGFVR</sequence>
<dbReference type="AlphaFoldDB" id="A0A1H1X8K4"/>
<dbReference type="GO" id="GO:0016779">
    <property type="term" value="F:nucleotidyltransferase activity"/>
    <property type="evidence" value="ECO:0007669"/>
    <property type="project" value="InterPro"/>
</dbReference>